<dbReference type="PANTHER" id="PTHR36920">
    <property type="match status" value="1"/>
</dbReference>
<organism evidence="2 3">
    <name type="scientific">Roseateles depolymerans</name>
    <dbReference type="NCBI Taxonomy" id="76731"/>
    <lineage>
        <taxon>Bacteria</taxon>
        <taxon>Pseudomonadati</taxon>
        <taxon>Pseudomonadota</taxon>
        <taxon>Betaproteobacteria</taxon>
        <taxon>Burkholderiales</taxon>
        <taxon>Sphaerotilaceae</taxon>
        <taxon>Roseateles</taxon>
    </lineage>
</organism>
<protein>
    <submittedName>
        <fullName evidence="2">OmpW family protein</fullName>
    </submittedName>
</protein>
<dbReference type="PATRIC" id="fig|76731.3.peg.665"/>
<accession>A0A0U3LAS6</accession>
<comment type="subcellular location">
    <subcellularLocation>
        <location evidence="1">Cell outer membrane</location>
    </subcellularLocation>
</comment>
<sequence length="223" mass="23906" precursor="true">MNVLRSRAARVSSAASSGAASALVAAAAAVVGLCAPVMAQAQSVENPWLVRVRALHLDSANKDSTGLDLSINNKTFPDVDVSYFFTPNIAAELVLTYPQKQRIYSGDTQIGTLKHLPPTLTVQYHFNPAGQVRPYVGAGLNYTHFSSVRFDSAVQAALEPSIKHNSFGLAAQAGVDVMLDKQWSLNFDIKKVQIRTKVSSAGTEVGKFKVDPLLIGVGVGYRF</sequence>
<dbReference type="AlphaFoldDB" id="A0A0U3LAS6"/>
<dbReference type="KEGG" id="rdp:RD2015_655"/>
<dbReference type="EMBL" id="CP013729">
    <property type="protein sequence ID" value="ALV05151.1"/>
    <property type="molecule type" value="Genomic_DNA"/>
</dbReference>
<dbReference type="GO" id="GO:0055085">
    <property type="term" value="P:transmembrane transport"/>
    <property type="evidence" value="ECO:0007669"/>
    <property type="project" value="TreeGrafter"/>
</dbReference>
<dbReference type="PANTHER" id="PTHR36920:SF1">
    <property type="entry name" value="OUTER MEMBRANE PROTEIN W"/>
    <property type="match status" value="1"/>
</dbReference>
<dbReference type="GO" id="GO:0009279">
    <property type="term" value="C:cell outer membrane"/>
    <property type="evidence" value="ECO:0007669"/>
    <property type="project" value="UniProtKB-SubCell"/>
</dbReference>
<dbReference type="InterPro" id="IPR005618">
    <property type="entry name" value="OMPW"/>
</dbReference>
<name>A0A0U3LAS6_9BURK</name>
<dbReference type="InterPro" id="IPR011250">
    <property type="entry name" value="OMP/PagP_B-barrel"/>
</dbReference>
<evidence type="ECO:0000313" key="2">
    <source>
        <dbReference type="EMBL" id="ALV05151.1"/>
    </source>
</evidence>
<dbReference type="OrthoDB" id="9807574at2"/>
<reference evidence="2 3" key="1">
    <citation type="submission" date="2015-12" db="EMBL/GenBank/DDBJ databases">
        <title>Complete genome of Roseateles depolymerans KCTC 42856.</title>
        <authorList>
            <person name="Kim K.M."/>
        </authorList>
    </citation>
    <scope>NUCLEOTIDE SEQUENCE [LARGE SCALE GENOMIC DNA]</scope>
    <source>
        <strain evidence="2 3">KCTC 42856</strain>
    </source>
</reference>
<evidence type="ECO:0000313" key="3">
    <source>
        <dbReference type="Proteomes" id="UP000060699"/>
    </source>
</evidence>
<proteinExistence type="predicted"/>
<dbReference type="STRING" id="76731.RD2015_655"/>
<dbReference type="Proteomes" id="UP000060699">
    <property type="component" value="Chromosome"/>
</dbReference>
<dbReference type="RefSeq" id="WP_083525286.1">
    <property type="nucleotide sequence ID" value="NZ_CP013729.1"/>
</dbReference>
<dbReference type="Pfam" id="PF03922">
    <property type="entry name" value="OmpW"/>
    <property type="match status" value="1"/>
</dbReference>
<gene>
    <name evidence="2" type="ORF">RD2015_655</name>
</gene>
<dbReference type="Gene3D" id="2.40.160.20">
    <property type="match status" value="1"/>
</dbReference>
<dbReference type="SUPFAM" id="SSF56925">
    <property type="entry name" value="OMPA-like"/>
    <property type="match status" value="1"/>
</dbReference>
<evidence type="ECO:0000256" key="1">
    <source>
        <dbReference type="ARBA" id="ARBA00004442"/>
    </source>
</evidence>
<keyword evidence="3" id="KW-1185">Reference proteome</keyword>